<dbReference type="PANTHER" id="PTHR42713">
    <property type="entry name" value="HISTIDINE KINASE-RELATED"/>
    <property type="match status" value="1"/>
</dbReference>
<dbReference type="GO" id="GO:0000160">
    <property type="term" value="P:phosphorelay signal transduction system"/>
    <property type="evidence" value="ECO:0007669"/>
    <property type="project" value="UniProtKB-KW"/>
</dbReference>
<keyword evidence="4" id="KW-0238">DNA-binding</keyword>
<dbReference type="GO" id="GO:0043565">
    <property type="term" value="F:sequence-specific DNA binding"/>
    <property type="evidence" value="ECO:0007669"/>
    <property type="project" value="InterPro"/>
</dbReference>
<evidence type="ECO:0000259" key="6">
    <source>
        <dbReference type="PROSITE" id="PS01124"/>
    </source>
</evidence>
<dbReference type="SUPFAM" id="SSF52172">
    <property type="entry name" value="CheY-like"/>
    <property type="match status" value="1"/>
</dbReference>
<feature type="modified residue" description="4-aspartylphosphate" evidence="5">
    <location>
        <position position="55"/>
    </location>
</feature>
<dbReference type="AlphaFoldDB" id="A0A1H7B564"/>
<dbReference type="RefSeq" id="WP_245741417.1">
    <property type="nucleotide sequence ID" value="NZ_FNZK01000014.1"/>
</dbReference>
<dbReference type="Proteomes" id="UP000199662">
    <property type="component" value="Unassembled WGS sequence"/>
</dbReference>
<dbReference type="Pfam" id="PF17853">
    <property type="entry name" value="GGDEF_2"/>
    <property type="match status" value="1"/>
</dbReference>
<evidence type="ECO:0000313" key="8">
    <source>
        <dbReference type="EMBL" id="SEJ69410.1"/>
    </source>
</evidence>
<keyword evidence="1" id="KW-0963">Cytoplasm</keyword>
<keyword evidence="9" id="KW-1185">Reference proteome</keyword>
<dbReference type="PROSITE" id="PS50110">
    <property type="entry name" value="RESPONSE_REGULATORY"/>
    <property type="match status" value="1"/>
</dbReference>
<evidence type="ECO:0000256" key="1">
    <source>
        <dbReference type="ARBA" id="ARBA00022490"/>
    </source>
</evidence>
<keyword evidence="2 5" id="KW-0597">Phosphoprotein</keyword>
<dbReference type="PROSITE" id="PS01124">
    <property type="entry name" value="HTH_ARAC_FAMILY_2"/>
    <property type="match status" value="1"/>
</dbReference>
<evidence type="ECO:0000256" key="4">
    <source>
        <dbReference type="ARBA" id="ARBA00023125"/>
    </source>
</evidence>
<dbReference type="InterPro" id="IPR001789">
    <property type="entry name" value="Sig_transdc_resp-reg_receiver"/>
</dbReference>
<proteinExistence type="predicted"/>
<dbReference type="SMART" id="SM00448">
    <property type="entry name" value="REC"/>
    <property type="match status" value="1"/>
</dbReference>
<evidence type="ECO:0000256" key="5">
    <source>
        <dbReference type="PROSITE-ProRule" id="PRU00169"/>
    </source>
</evidence>
<dbReference type="Gene3D" id="3.40.50.2300">
    <property type="match status" value="1"/>
</dbReference>
<protein>
    <submittedName>
        <fullName evidence="8">Two-component system, response regulator YesN</fullName>
    </submittedName>
</protein>
<accession>A0A1H7B564</accession>
<dbReference type="InterPro" id="IPR018060">
    <property type="entry name" value="HTH_AraC"/>
</dbReference>
<dbReference type="InterPro" id="IPR041522">
    <property type="entry name" value="CdaR_GGDEF"/>
</dbReference>
<dbReference type="Pfam" id="PF00072">
    <property type="entry name" value="Response_reg"/>
    <property type="match status" value="1"/>
</dbReference>
<dbReference type="PANTHER" id="PTHR42713:SF3">
    <property type="entry name" value="TRANSCRIPTIONAL REGULATORY PROTEIN HPTR"/>
    <property type="match status" value="1"/>
</dbReference>
<dbReference type="InterPro" id="IPR051552">
    <property type="entry name" value="HptR"/>
</dbReference>
<feature type="domain" description="HTH araC/xylS-type" evidence="6">
    <location>
        <begin position="434"/>
        <end position="472"/>
    </location>
</feature>
<evidence type="ECO:0000256" key="3">
    <source>
        <dbReference type="ARBA" id="ARBA00023012"/>
    </source>
</evidence>
<sequence>MHRILIIDDDRIIRRGLAKIIPWEQYGFQLVGEAADGEQGLNLIETEYPTIVISDIKMPFMDGLELAQIVKERYPLIKLILLTGYTDFSYAQQAVKAHVFDYLLKPVDKENLLEKVRNAASEWDAENRVQQKINAANPFFRREFLKKLMDGNGEETELRQDAMSLGIDLTGQTFIAFLIKIDEYHQDSMEMADFIERQKAFKFCVVNMCEEVTHSQRTGGVVELDQDELVLLYSSNETVQLAEENGRYLVEQIQKMVHRYLKTTVTIVLGGVHQGILGLRLSYQEARSLLDFRHFIGKDKIYSLSDIKLSSQQAVSLQTEDKVNELVHDVKLGLAQDAFMAIDDLEHVMIQEKQMSLYHVRLLSVWLVISLFRGSAEWASDWEHVQRKNMSLYYIRINEMQTIREIFNLIRSVVGDLAEFMAGKRESHRGGVIGEAVKYMEKHYVKQGLSLQDVASHIHINPVYLSTLFKQEKKNYLF</sequence>
<organism evidence="8 9">
    <name type="scientific">Propionispira arboris</name>
    <dbReference type="NCBI Taxonomy" id="84035"/>
    <lineage>
        <taxon>Bacteria</taxon>
        <taxon>Bacillati</taxon>
        <taxon>Bacillota</taxon>
        <taxon>Negativicutes</taxon>
        <taxon>Selenomonadales</taxon>
        <taxon>Selenomonadaceae</taxon>
        <taxon>Propionispira</taxon>
    </lineage>
</organism>
<dbReference type="Gene3D" id="1.10.10.60">
    <property type="entry name" value="Homeodomain-like"/>
    <property type="match status" value="1"/>
</dbReference>
<dbReference type="GO" id="GO:0003700">
    <property type="term" value="F:DNA-binding transcription factor activity"/>
    <property type="evidence" value="ECO:0007669"/>
    <property type="project" value="InterPro"/>
</dbReference>
<dbReference type="CDD" id="cd17536">
    <property type="entry name" value="REC_YesN-like"/>
    <property type="match status" value="1"/>
</dbReference>
<dbReference type="STRING" id="84035.SAMN05660742_1145"/>
<evidence type="ECO:0000256" key="2">
    <source>
        <dbReference type="ARBA" id="ARBA00022553"/>
    </source>
</evidence>
<evidence type="ECO:0000313" key="9">
    <source>
        <dbReference type="Proteomes" id="UP000199662"/>
    </source>
</evidence>
<feature type="domain" description="Response regulatory" evidence="7">
    <location>
        <begin position="3"/>
        <end position="120"/>
    </location>
</feature>
<reference evidence="8 9" key="1">
    <citation type="submission" date="2016-10" db="EMBL/GenBank/DDBJ databases">
        <authorList>
            <person name="de Groot N.N."/>
        </authorList>
    </citation>
    <scope>NUCLEOTIDE SEQUENCE [LARGE SCALE GENOMIC DNA]</scope>
    <source>
        <strain evidence="8 9">DSM 2179</strain>
    </source>
</reference>
<dbReference type="EMBL" id="FNZK01000014">
    <property type="protein sequence ID" value="SEJ69410.1"/>
    <property type="molecule type" value="Genomic_DNA"/>
</dbReference>
<dbReference type="InterPro" id="IPR011006">
    <property type="entry name" value="CheY-like_superfamily"/>
</dbReference>
<keyword evidence="3" id="KW-0902">Two-component regulatory system</keyword>
<gene>
    <name evidence="8" type="ORF">SAMN05660742_1145</name>
</gene>
<name>A0A1H7B564_9FIRM</name>
<evidence type="ECO:0000259" key="7">
    <source>
        <dbReference type="PROSITE" id="PS50110"/>
    </source>
</evidence>